<keyword evidence="8" id="KW-1185">Reference proteome</keyword>
<dbReference type="InterPro" id="IPR015590">
    <property type="entry name" value="Aldehyde_DH_dom"/>
</dbReference>
<keyword evidence="5" id="KW-1133">Transmembrane helix</keyword>
<dbReference type="EMBL" id="PDET01000003">
    <property type="protein sequence ID" value="PRD16200.1"/>
    <property type="molecule type" value="Genomic_DNA"/>
</dbReference>
<organism evidence="7 8">
    <name type="scientific">Pantoea coffeiphila</name>
    <dbReference type="NCBI Taxonomy" id="1465635"/>
    <lineage>
        <taxon>Bacteria</taxon>
        <taxon>Pseudomonadati</taxon>
        <taxon>Pseudomonadota</taxon>
        <taxon>Gammaproteobacteria</taxon>
        <taxon>Enterobacterales</taxon>
        <taxon>Erwiniaceae</taxon>
        <taxon>Pantoea</taxon>
    </lineage>
</organism>
<name>A0A2S9IEI3_9GAMM</name>
<dbReference type="InterPro" id="IPR016162">
    <property type="entry name" value="Ald_DH_N"/>
</dbReference>
<dbReference type="AlphaFoldDB" id="A0A2S9IEI3"/>
<evidence type="ECO:0000313" key="7">
    <source>
        <dbReference type="EMBL" id="PRD16200.1"/>
    </source>
</evidence>
<dbReference type="Proteomes" id="UP000239181">
    <property type="component" value="Unassembled WGS sequence"/>
</dbReference>
<dbReference type="GO" id="GO:0016620">
    <property type="term" value="F:oxidoreductase activity, acting on the aldehyde or oxo group of donors, NAD or NADP as acceptor"/>
    <property type="evidence" value="ECO:0007669"/>
    <property type="project" value="InterPro"/>
</dbReference>
<feature type="active site" evidence="3">
    <location>
        <position position="268"/>
    </location>
</feature>
<evidence type="ECO:0000256" key="4">
    <source>
        <dbReference type="RuleBase" id="RU003345"/>
    </source>
</evidence>
<evidence type="ECO:0000256" key="5">
    <source>
        <dbReference type="SAM" id="Phobius"/>
    </source>
</evidence>
<dbReference type="SUPFAM" id="SSF53720">
    <property type="entry name" value="ALDH-like"/>
    <property type="match status" value="1"/>
</dbReference>
<evidence type="ECO:0000256" key="1">
    <source>
        <dbReference type="ARBA" id="ARBA00009986"/>
    </source>
</evidence>
<dbReference type="Pfam" id="PF00171">
    <property type="entry name" value="Aldedh"/>
    <property type="match status" value="1"/>
</dbReference>
<dbReference type="RefSeq" id="WP_105591642.1">
    <property type="nucleotide sequence ID" value="NZ_PDET01000003.1"/>
</dbReference>
<keyword evidence="5" id="KW-0472">Membrane</keyword>
<evidence type="ECO:0000256" key="2">
    <source>
        <dbReference type="ARBA" id="ARBA00023002"/>
    </source>
</evidence>
<feature type="transmembrane region" description="Helical" evidence="5">
    <location>
        <begin position="160"/>
        <end position="178"/>
    </location>
</feature>
<reference evidence="7 8" key="1">
    <citation type="submission" date="2017-10" db="EMBL/GenBank/DDBJ databases">
        <title>Draft genome of two endophytic bacteria isolated from 'guarana' Paullinia cupana (Mart.) Ducke.</title>
        <authorList>
            <person name="Siqueira K.A."/>
            <person name="Liotti R.G."/>
            <person name="Mendes T.A."/>
            <person name="Soares M.A."/>
        </authorList>
    </citation>
    <scope>NUCLEOTIDE SEQUENCE [LARGE SCALE GENOMIC DNA]</scope>
    <source>
        <strain evidence="7 8">342</strain>
    </source>
</reference>
<evidence type="ECO:0000313" key="8">
    <source>
        <dbReference type="Proteomes" id="UP000239181"/>
    </source>
</evidence>
<comment type="similarity">
    <text evidence="1 4">Belongs to the aldehyde dehydrogenase family.</text>
</comment>
<dbReference type="PANTHER" id="PTHR11699">
    <property type="entry name" value="ALDEHYDE DEHYDROGENASE-RELATED"/>
    <property type="match status" value="1"/>
</dbReference>
<gene>
    <name evidence="7" type="ORF">CQW29_05100</name>
</gene>
<protein>
    <submittedName>
        <fullName evidence="7">NAD-dependent phenylacetaldehyde dehydrogenase</fullName>
    </submittedName>
</protein>
<keyword evidence="5" id="KW-0812">Transmembrane</keyword>
<sequence length="495" mass="53527">MTQVKQLAAVSAFLQRDHGHFINGLSQPGGGALRPVIDPATGNEVARVHDGCAEDVSAAMAAAQQAFLGSWSEMSTLARGNLMLKLADAMEQHREELAQIETLCSGKTIALSRGLEVDQAVAFLRYFAGWAGKIYGETTEISLPSFNGEKYRGFTQREPLGVVVGIIPWNFSIMIAIWKMAAALVCGCTVVLKPSEFTPLTMLRVAQLAADVGFPPGTINVLNGNGGLLGPLLIEHPFCAKVTFTGSVPTGRAVGNAASALAKPATLELGGKNAALFLADMSVSEMVDGIMEAGYVNQGQICASAERFYLPAEKMDEVLSVLIQRLSQLKVASPFEEDCQVGPLANKAHLEKILKMVARAKEDGDEILYGGYSPERPGYYFLPTVVKVHSENSTLMREETFGPVGSFLAYDDEEKALQQINNSPFGLAASVWTHNFNKAIRYSERIQAGIVWINMHTFLDPALPFGGIKSSGNGREFGSAFINDYTRLKSVMMRY</sequence>
<evidence type="ECO:0000259" key="6">
    <source>
        <dbReference type="Pfam" id="PF00171"/>
    </source>
</evidence>
<dbReference type="InterPro" id="IPR016163">
    <property type="entry name" value="Ald_DH_C"/>
</dbReference>
<dbReference type="InterPro" id="IPR029510">
    <property type="entry name" value="Ald_DH_CS_GLU"/>
</dbReference>
<dbReference type="InterPro" id="IPR016161">
    <property type="entry name" value="Ald_DH/histidinol_DH"/>
</dbReference>
<proteinExistence type="inferred from homology"/>
<dbReference type="FunFam" id="3.40.605.10:FF:000007">
    <property type="entry name" value="NAD/NADP-dependent betaine aldehyde dehydrogenase"/>
    <property type="match status" value="1"/>
</dbReference>
<dbReference type="Gene3D" id="3.40.605.10">
    <property type="entry name" value="Aldehyde Dehydrogenase, Chain A, domain 1"/>
    <property type="match status" value="1"/>
</dbReference>
<dbReference type="Gene3D" id="3.40.309.10">
    <property type="entry name" value="Aldehyde Dehydrogenase, Chain A, domain 2"/>
    <property type="match status" value="1"/>
</dbReference>
<keyword evidence="2 4" id="KW-0560">Oxidoreductase</keyword>
<dbReference type="OrthoDB" id="9812625at2"/>
<comment type="caution">
    <text evidence="7">The sequence shown here is derived from an EMBL/GenBank/DDBJ whole genome shotgun (WGS) entry which is preliminary data.</text>
</comment>
<feature type="domain" description="Aldehyde dehydrogenase" evidence="6">
    <location>
        <begin position="35"/>
        <end position="491"/>
    </location>
</feature>
<dbReference type="PROSITE" id="PS00687">
    <property type="entry name" value="ALDEHYDE_DEHYDR_GLU"/>
    <property type="match status" value="1"/>
</dbReference>
<evidence type="ECO:0000256" key="3">
    <source>
        <dbReference type="PROSITE-ProRule" id="PRU10007"/>
    </source>
</evidence>
<accession>A0A2S9IEI3</accession>